<evidence type="ECO:0000256" key="3">
    <source>
        <dbReference type="ARBA" id="ARBA00023027"/>
    </source>
</evidence>
<comment type="similarity">
    <text evidence="1 4">Belongs to the D-isomer specific 2-hydroxyacid dehydrogenase family.</text>
</comment>
<dbReference type="CDD" id="cd12165">
    <property type="entry name" value="2-Hacid_dh_6"/>
    <property type="match status" value="1"/>
</dbReference>
<evidence type="ECO:0000259" key="6">
    <source>
        <dbReference type="Pfam" id="PF02826"/>
    </source>
</evidence>
<dbReference type="Pfam" id="PF00389">
    <property type="entry name" value="2-Hacid_dh"/>
    <property type="match status" value="1"/>
</dbReference>
<protein>
    <submittedName>
        <fullName evidence="7">2-hydroxyacid dehydrogenase</fullName>
    </submittedName>
</protein>
<keyword evidence="8" id="KW-1185">Reference proteome</keyword>
<evidence type="ECO:0000259" key="5">
    <source>
        <dbReference type="Pfam" id="PF00389"/>
    </source>
</evidence>
<dbReference type="InterPro" id="IPR050223">
    <property type="entry name" value="D-isomer_2-hydroxyacid_DH"/>
</dbReference>
<accession>A0ABW2KAA0</accession>
<dbReference type="SUPFAM" id="SSF52283">
    <property type="entry name" value="Formate/glycerate dehydrogenase catalytic domain-like"/>
    <property type="match status" value="1"/>
</dbReference>
<organism evidence="7 8">
    <name type="scientific">Marinactinospora rubrisoli</name>
    <dbReference type="NCBI Taxonomy" id="2715399"/>
    <lineage>
        <taxon>Bacteria</taxon>
        <taxon>Bacillati</taxon>
        <taxon>Actinomycetota</taxon>
        <taxon>Actinomycetes</taxon>
        <taxon>Streptosporangiales</taxon>
        <taxon>Nocardiopsidaceae</taxon>
        <taxon>Marinactinospora</taxon>
    </lineage>
</organism>
<evidence type="ECO:0000256" key="4">
    <source>
        <dbReference type="RuleBase" id="RU003719"/>
    </source>
</evidence>
<dbReference type="PANTHER" id="PTHR10996">
    <property type="entry name" value="2-HYDROXYACID DEHYDROGENASE-RELATED"/>
    <property type="match status" value="1"/>
</dbReference>
<dbReference type="Gene3D" id="3.40.50.720">
    <property type="entry name" value="NAD(P)-binding Rossmann-like Domain"/>
    <property type="match status" value="2"/>
</dbReference>
<dbReference type="Proteomes" id="UP001596540">
    <property type="component" value="Unassembled WGS sequence"/>
</dbReference>
<dbReference type="EMBL" id="JBHTBH010000001">
    <property type="protein sequence ID" value="MFC7326259.1"/>
    <property type="molecule type" value="Genomic_DNA"/>
</dbReference>
<evidence type="ECO:0000256" key="2">
    <source>
        <dbReference type="ARBA" id="ARBA00023002"/>
    </source>
</evidence>
<evidence type="ECO:0000313" key="8">
    <source>
        <dbReference type="Proteomes" id="UP001596540"/>
    </source>
</evidence>
<dbReference type="SUPFAM" id="SSF51735">
    <property type="entry name" value="NAD(P)-binding Rossmann-fold domains"/>
    <property type="match status" value="1"/>
</dbReference>
<feature type="domain" description="D-isomer specific 2-hydroxyacid dehydrogenase NAD-binding" evidence="6">
    <location>
        <begin position="104"/>
        <end position="296"/>
    </location>
</feature>
<dbReference type="RefSeq" id="WP_379868033.1">
    <property type="nucleotide sequence ID" value="NZ_JBHTBH010000001.1"/>
</dbReference>
<sequence>MKIVIADPNLHAVRAELERALPSGARPSWHGTADPAAVTADLADAEVFVGSRFTAAMADAAPRLRLVQVAGAGVDGVDAAALPEGVRVANTYHHEDSIAEYVVATAVTLRRGLARQDAALRGGRWASPVHDRSLPQPRALTGARVGFLGFGHIGARTWELLRAFRAVGAAVTRTGTVDAAATGLEWAGDLSGLDRLLTESELLVVSVPLDGRTRGMIAARELALLGPEAVLVNVGRGPVVDEHALYAALRDRRLAGAAIDVWYRYPAPGGDPAAAVPPATAPFHELDTVLMTPHISGVTRDTFLGRAADIAANITRLSAGEPLRNVVEAR</sequence>
<dbReference type="Pfam" id="PF02826">
    <property type="entry name" value="2-Hacid_dh_C"/>
    <property type="match status" value="1"/>
</dbReference>
<dbReference type="InterPro" id="IPR006140">
    <property type="entry name" value="D-isomer_DH_NAD-bd"/>
</dbReference>
<reference evidence="8" key="1">
    <citation type="journal article" date="2019" name="Int. J. Syst. Evol. Microbiol.">
        <title>The Global Catalogue of Microorganisms (GCM) 10K type strain sequencing project: providing services to taxonomists for standard genome sequencing and annotation.</title>
        <authorList>
            <consortium name="The Broad Institute Genomics Platform"/>
            <consortium name="The Broad Institute Genome Sequencing Center for Infectious Disease"/>
            <person name="Wu L."/>
            <person name="Ma J."/>
        </authorList>
    </citation>
    <scope>NUCLEOTIDE SEQUENCE [LARGE SCALE GENOMIC DNA]</scope>
    <source>
        <strain evidence="8">CGMCC 4.7382</strain>
    </source>
</reference>
<keyword evidence="2 4" id="KW-0560">Oxidoreductase</keyword>
<gene>
    <name evidence="7" type="ORF">ACFQRF_00780</name>
</gene>
<evidence type="ECO:0000256" key="1">
    <source>
        <dbReference type="ARBA" id="ARBA00005854"/>
    </source>
</evidence>
<evidence type="ECO:0000313" key="7">
    <source>
        <dbReference type="EMBL" id="MFC7326259.1"/>
    </source>
</evidence>
<feature type="domain" description="D-isomer specific 2-hydroxyacid dehydrogenase catalytic" evidence="5">
    <location>
        <begin position="40"/>
        <end position="327"/>
    </location>
</feature>
<dbReference type="PANTHER" id="PTHR10996:SF178">
    <property type="entry name" value="2-HYDROXYACID DEHYDROGENASE YGL185C-RELATED"/>
    <property type="match status" value="1"/>
</dbReference>
<comment type="caution">
    <text evidence="7">The sequence shown here is derived from an EMBL/GenBank/DDBJ whole genome shotgun (WGS) entry which is preliminary data.</text>
</comment>
<dbReference type="InterPro" id="IPR036291">
    <property type="entry name" value="NAD(P)-bd_dom_sf"/>
</dbReference>
<name>A0ABW2KAA0_9ACTN</name>
<proteinExistence type="inferred from homology"/>
<keyword evidence="3" id="KW-0520">NAD</keyword>
<dbReference type="InterPro" id="IPR006139">
    <property type="entry name" value="D-isomer_2_OHA_DH_cat_dom"/>
</dbReference>